<dbReference type="Gene3D" id="3.30.1120.10">
    <property type="match status" value="1"/>
</dbReference>
<dbReference type="InterPro" id="IPR000917">
    <property type="entry name" value="Sulfatase_N"/>
</dbReference>
<dbReference type="GO" id="GO:0016740">
    <property type="term" value="F:transferase activity"/>
    <property type="evidence" value="ECO:0007669"/>
    <property type="project" value="UniProtKB-KW"/>
</dbReference>
<dbReference type="InterPro" id="IPR050738">
    <property type="entry name" value="Sulfatase"/>
</dbReference>
<dbReference type="GO" id="GO:0004065">
    <property type="term" value="F:arylsulfatase activity"/>
    <property type="evidence" value="ECO:0007669"/>
    <property type="project" value="TreeGrafter"/>
</dbReference>
<dbReference type="EMBL" id="VVYF01000026">
    <property type="protein sequence ID" value="KAA5486711.1"/>
    <property type="molecule type" value="Genomic_DNA"/>
</dbReference>
<keyword evidence="7" id="KW-0808">Transferase</keyword>
<keyword evidence="4" id="KW-0106">Calcium</keyword>
<evidence type="ECO:0000256" key="4">
    <source>
        <dbReference type="ARBA" id="ARBA00022837"/>
    </source>
</evidence>
<keyword evidence="3 7" id="KW-0378">Hydrolase</keyword>
<name>A0A6A1KDZ9_9BACE</name>
<dbReference type="PANTHER" id="PTHR42693">
    <property type="entry name" value="ARYLSULFATASE FAMILY MEMBER"/>
    <property type="match status" value="1"/>
</dbReference>
<evidence type="ECO:0000256" key="3">
    <source>
        <dbReference type="ARBA" id="ARBA00022801"/>
    </source>
</evidence>
<keyword evidence="2" id="KW-0479">Metal-binding</keyword>
<dbReference type="SUPFAM" id="SSF53649">
    <property type="entry name" value="Alkaline phosphatase-like"/>
    <property type="match status" value="1"/>
</dbReference>
<dbReference type="InterPro" id="IPR017850">
    <property type="entry name" value="Alkaline_phosphatase_core_sf"/>
</dbReference>
<feature type="domain" description="Sulfatase N-terminal" evidence="6">
    <location>
        <begin position="33"/>
        <end position="338"/>
    </location>
</feature>
<evidence type="ECO:0000256" key="1">
    <source>
        <dbReference type="ARBA" id="ARBA00008779"/>
    </source>
</evidence>
<evidence type="ECO:0000313" key="7">
    <source>
        <dbReference type="EMBL" id="KAA5486711.1"/>
    </source>
</evidence>
<evidence type="ECO:0000313" key="8">
    <source>
        <dbReference type="Proteomes" id="UP000491168"/>
    </source>
</evidence>
<reference evidence="7 8" key="1">
    <citation type="journal article" date="2019" name="Nat. Med.">
        <title>A library of human gut bacterial isolates paired with longitudinal multiomics data enables mechanistic microbiome research.</title>
        <authorList>
            <person name="Poyet M."/>
            <person name="Groussin M."/>
            <person name="Gibbons S.M."/>
            <person name="Avila-Pacheco J."/>
            <person name="Jiang X."/>
            <person name="Kearney S.M."/>
            <person name="Perrotta A.R."/>
            <person name="Berdy B."/>
            <person name="Zhao S."/>
            <person name="Lieberman T.D."/>
            <person name="Swanson P.K."/>
            <person name="Smith M."/>
            <person name="Roesemann S."/>
            <person name="Alexander J.E."/>
            <person name="Rich S.A."/>
            <person name="Livny J."/>
            <person name="Vlamakis H."/>
            <person name="Clish C."/>
            <person name="Bullock K."/>
            <person name="Deik A."/>
            <person name="Scott J."/>
            <person name="Pierce K.A."/>
            <person name="Xavier R.J."/>
            <person name="Alm E.J."/>
        </authorList>
    </citation>
    <scope>NUCLEOTIDE SEQUENCE [LARGE SCALE GENOMIC DNA]</scope>
    <source>
        <strain evidence="7 8">BIOML-A21</strain>
    </source>
</reference>
<dbReference type="RefSeq" id="WP_149927854.1">
    <property type="nucleotide sequence ID" value="NZ_VVYE01000003.1"/>
</dbReference>
<evidence type="ECO:0000256" key="5">
    <source>
        <dbReference type="PIRSR" id="PIRSR600917-52"/>
    </source>
</evidence>
<dbReference type="PANTHER" id="PTHR42693:SF53">
    <property type="entry name" value="ENDO-4-O-SULFATASE"/>
    <property type="match status" value="1"/>
</dbReference>
<dbReference type="PROSITE" id="PS00149">
    <property type="entry name" value="SULFATASE_2"/>
    <property type="match status" value="1"/>
</dbReference>
<dbReference type="GO" id="GO:0046872">
    <property type="term" value="F:metal ion binding"/>
    <property type="evidence" value="ECO:0007669"/>
    <property type="project" value="UniProtKB-KW"/>
</dbReference>
<evidence type="ECO:0000259" key="6">
    <source>
        <dbReference type="Pfam" id="PF00884"/>
    </source>
</evidence>
<dbReference type="Pfam" id="PF00884">
    <property type="entry name" value="Sulfatase"/>
    <property type="match status" value="1"/>
</dbReference>
<evidence type="ECO:0000256" key="2">
    <source>
        <dbReference type="ARBA" id="ARBA00022723"/>
    </source>
</evidence>
<proteinExistence type="inferred from homology"/>
<feature type="modified residue" description="3-oxoalanine (Ser)" evidence="5">
    <location>
        <position position="81"/>
    </location>
</feature>
<sequence>MNLLKYVCLPSLFVLGETQIVEAVDNKTTDKNPNILVILIDDAGYNDFGFMGSKEMQTPNIDALSDEGVVFTDAHVAATVSSPSRACLITGRYGHRFGYECNLSNRNNGLPLTEETIADVFKANGYRTAAIGKWHLGSKDELHPNRRGFDLFYGMKAGGRDYFYDEKKSDRSGDERNLLLNDRQVKFDNYLTDAFSEKAAEFINESSQPFMMYLSYNAVHTPMQATAEDLAKFEGHPRQKLAAMTYALDRGVGTVVRSLKENGKFDNTLIFFLSDNGGATTNQSSNYPLKGFKGNKFEGGHRVPYFMVWKNGISAGKHYDGLVSSLDIFATAIDAAGILKTRNKLDGVSLLPYLKGKKGEPHEVLYWRKMDTRAIRSGDYKLIITYGIDSVLYNIRKDPEEMDNLILKKLGLYRKLAKKLYQWEKNECITPLWIEEGWGKITNGYHQRLMHNEIKTAQDLYKKKQQVGK</sequence>
<accession>A0A6A1KDZ9</accession>
<organism evidence="7 8">
    <name type="scientific">Bacteroides caccae</name>
    <dbReference type="NCBI Taxonomy" id="47678"/>
    <lineage>
        <taxon>Bacteria</taxon>
        <taxon>Pseudomonadati</taxon>
        <taxon>Bacteroidota</taxon>
        <taxon>Bacteroidia</taxon>
        <taxon>Bacteroidales</taxon>
        <taxon>Bacteroidaceae</taxon>
        <taxon>Bacteroides</taxon>
    </lineage>
</organism>
<comment type="PTM">
    <text evidence="5">The conversion to 3-oxoalanine (also known as C-formylglycine, FGly), of a serine or cysteine residue in prokaryotes and of a cysteine residue in eukaryotes, is critical for catalytic activity.</text>
</comment>
<comment type="caution">
    <text evidence="7">The sequence shown here is derived from an EMBL/GenBank/DDBJ whole genome shotgun (WGS) entry which is preliminary data.</text>
</comment>
<dbReference type="Gene3D" id="3.40.720.10">
    <property type="entry name" value="Alkaline Phosphatase, subunit A"/>
    <property type="match status" value="1"/>
</dbReference>
<dbReference type="AlphaFoldDB" id="A0A6A1KDZ9"/>
<comment type="similarity">
    <text evidence="1">Belongs to the sulfatase family.</text>
</comment>
<protein>
    <submittedName>
        <fullName evidence="7">Sulfatase-like hydrolase/transferase</fullName>
    </submittedName>
</protein>
<dbReference type="Proteomes" id="UP000491168">
    <property type="component" value="Unassembled WGS sequence"/>
</dbReference>
<gene>
    <name evidence="7" type="ORF">F2Y35_20545</name>
</gene>
<dbReference type="InterPro" id="IPR024607">
    <property type="entry name" value="Sulfatase_CS"/>
</dbReference>